<dbReference type="SUPFAM" id="SSF53850">
    <property type="entry name" value="Periplasmic binding protein-like II"/>
    <property type="match status" value="1"/>
</dbReference>
<proteinExistence type="inferred from homology"/>
<dbReference type="EMBL" id="FLUO01000003">
    <property type="protein sequence ID" value="SBW12860.1"/>
    <property type="molecule type" value="Genomic_DNA"/>
</dbReference>
<dbReference type="Gene3D" id="3.40.190.150">
    <property type="entry name" value="Bordetella uptake gene, domain 1"/>
    <property type="match status" value="1"/>
</dbReference>
<dbReference type="PANTHER" id="PTHR42928:SF5">
    <property type="entry name" value="BLR1237 PROTEIN"/>
    <property type="match status" value="1"/>
</dbReference>
<dbReference type="PANTHER" id="PTHR42928">
    <property type="entry name" value="TRICARBOXYLATE-BINDING PROTEIN"/>
    <property type="match status" value="1"/>
</dbReference>
<feature type="signal peptide" evidence="2">
    <location>
        <begin position="1"/>
        <end position="25"/>
    </location>
</feature>
<evidence type="ECO:0000313" key="3">
    <source>
        <dbReference type="EMBL" id="SBW12860.1"/>
    </source>
</evidence>
<evidence type="ECO:0000256" key="2">
    <source>
        <dbReference type="SAM" id="SignalP"/>
    </source>
</evidence>
<dbReference type="CDD" id="cd07012">
    <property type="entry name" value="PBP2_Bug_TTT"/>
    <property type="match status" value="1"/>
</dbReference>
<accession>A0A212KMI6</accession>
<dbReference type="PIRSF" id="PIRSF017082">
    <property type="entry name" value="YflP"/>
    <property type="match status" value="1"/>
</dbReference>
<dbReference type="InterPro" id="IPR005064">
    <property type="entry name" value="BUG"/>
</dbReference>
<evidence type="ECO:0008006" key="4">
    <source>
        <dbReference type="Google" id="ProtNLM"/>
    </source>
</evidence>
<dbReference type="InterPro" id="IPR042100">
    <property type="entry name" value="Bug_dom1"/>
</dbReference>
<evidence type="ECO:0000256" key="1">
    <source>
        <dbReference type="ARBA" id="ARBA00006987"/>
    </source>
</evidence>
<name>A0A212KMI6_9PROT</name>
<dbReference type="AlphaFoldDB" id="A0A212KMI6"/>
<dbReference type="Gene3D" id="3.40.190.10">
    <property type="entry name" value="Periplasmic binding protein-like II"/>
    <property type="match status" value="1"/>
</dbReference>
<protein>
    <recommendedName>
        <fullName evidence="4">Tricarboxylate transport protein TctC</fullName>
    </recommendedName>
</protein>
<sequence length="325" mass="35033">MITWKRLVSVAAVCLCPAIAGTAAAAEWPAKSIELICSMTAGGDSDFNARVLAKYLTKELRQVVVVTNITGGGSSVATDEFVHSKPDGYRLYMNHNSLHTATAFGISDYAWSDMEPIDIFGRGTGEVITVRKDFPASDMKGLIAASQQAPGKYRFGYNAGATSHYLAVKLALEGAKFNNVTSGSASDRVIGLKGGHLDVIVAGIPNVIDYVKTGEFKIIANNASIRSPAYPDIPTVRELGYDISFDPTYTLFAVKGTDPKIVAKIDAAVKKIVLENKDYAAEIKQAFAQVPYYEDPAQTRKTLKTQLDAFMAIKDDLRAGFSAKK</sequence>
<feature type="chain" id="PRO_5012578045" description="Tricarboxylate transport protein TctC" evidence="2">
    <location>
        <begin position="26"/>
        <end position="325"/>
    </location>
</feature>
<reference evidence="3" key="1">
    <citation type="submission" date="2016-04" db="EMBL/GenBank/DDBJ databases">
        <authorList>
            <person name="Evans L.H."/>
            <person name="Alamgir A."/>
            <person name="Owens N."/>
            <person name="Weber N.D."/>
            <person name="Virtaneva K."/>
            <person name="Barbian K."/>
            <person name="Babar A."/>
            <person name="Rosenke K."/>
        </authorList>
    </citation>
    <scope>NUCLEOTIDE SEQUENCE</scope>
    <source>
        <strain evidence="3">86</strain>
    </source>
</reference>
<gene>
    <name evidence="3" type="ORF">KL86APRO_30351</name>
</gene>
<comment type="similarity">
    <text evidence="1">Belongs to the UPF0065 (bug) family.</text>
</comment>
<dbReference type="Pfam" id="PF03401">
    <property type="entry name" value="TctC"/>
    <property type="match status" value="1"/>
</dbReference>
<keyword evidence="2" id="KW-0732">Signal</keyword>
<organism evidence="3">
    <name type="scientific">uncultured Alphaproteobacteria bacterium</name>
    <dbReference type="NCBI Taxonomy" id="91750"/>
    <lineage>
        <taxon>Bacteria</taxon>
        <taxon>Pseudomonadati</taxon>
        <taxon>Pseudomonadota</taxon>
        <taxon>Alphaproteobacteria</taxon>
        <taxon>environmental samples</taxon>
    </lineage>
</organism>